<reference evidence="5 6" key="1">
    <citation type="journal article" date="2015" name="Sci. Rep.">
        <title>A comparative genomics and reductive dehalogenase gene transcription study of two chloroethene-respiring bacteria, Dehalococcoides mccartyi strains MB and 11a.</title>
        <authorList>
            <person name="Low A."/>
            <person name="Shen Z."/>
            <person name="Cheng D."/>
            <person name="Rogers M.J."/>
            <person name="Lee P.K."/>
            <person name="He J."/>
        </authorList>
    </citation>
    <scope>NUCLEOTIDE SEQUENCE [LARGE SCALE GENOMIC DNA]</scope>
    <source>
        <strain evidence="5 6">MB</strain>
    </source>
</reference>
<dbReference type="OrthoDB" id="166070at2"/>
<dbReference type="Pfam" id="PF01047">
    <property type="entry name" value="MarR"/>
    <property type="match status" value="1"/>
</dbReference>
<dbReference type="GO" id="GO:0003677">
    <property type="term" value="F:DNA binding"/>
    <property type="evidence" value="ECO:0007669"/>
    <property type="project" value="UniProtKB-KW"/>
</dbReference>
<dbReference type="GO" id="GO:0003700">
    <property type="term" value="F:DNA-binding transcription factor activity"/>
    <property type="evidence" value="ECO:0007669"/>
    <property type="project" value="InterPro"/>
</dbReference>
<dbReference type="RefSeq" id="WP_058291914.1">
    <property type="nucleotide sequence ID" value="NZ_JGYD01000001.1"/>
</dbReference>
<keyword evidence="2" id="KW-0238">DNA-binding</keyword>
<evidence type="ECO:0000256" key="2">
    <source>
        <dbReference type="ARBA" id="ARBA00023125"/>
    </source>
</evidence>
<protein>
    <submittedName>
        <fullName evidence="5">MarR family transcriptional regulator</fullName>
    </submittedName>
</protein>
<evidence type="ECO:0000256" key="1">
    <source>
        <dbReference type="ARBA" id="ARBA00023015"/>
    </source>
</evidence>
<dbReference type="Gene3D" id="1.10.10.10">
    <property type="entry name" value="Winged helix-like DNA-binding domain superfamily/Winged helix DNA-binding domain"/>
    <property type="match status" value="1"/>
</dbReference>
<proteinExistence type="predicted"/>
<gene>
    <name evidence="5" type="ORF">DA01_00045</name>
</gene>
<name>A0A0V8M571_9CHLR</name>
<dbReference type="PANTHER" id="PTHR42756">
    <property type="entry name" value="TRANSCRIPTIONAL REGULATOR, MARR"/>
    <property type="match status" value="1"/>
</dbReference>
<dbReference type="InterPro" id="IPR036390">
    <property type="entry name" value="WH_DNA-bd_sf"/>
</dbReference>
<dbReference type="Proteomes" id="UP000053577">
    <property type="component" value="Unassembled WGS sequence"/>
</dbReference>
<dbReference type="SUPFAM" id="SSF46785">
    <property type="entry name" value="Winged helix' DNA-binding domain"/>
    <property type="match status" value="1"/>
</dbReference>
<dbReference type="InterPro" id="IPR036388">
    <property type="entry name" value="WH-like_DNA-bd_sf"/>
</dbReference>
<accession>A0A0V8M571</accession>
<dbReference type="EMBL" id="JGYD01000001">
    <property type="protein sequence ID" value="KSV18914.1"/>
    <property type="molecule type" value="Genomic_DNA"/>
</dbReference>
<dbReference type="PROSITE" id="PS50995">
    <property type="entry name" value="HTH_MARR_2"/>
    <property type="match status" value="1"/>
</dbReference>
<feature type="domain" description="HTH marR-type" evidence="4">
    <location>
        <begin position="1"/>
        <end position="139"/>
    </location>
</feature>
<keyword evidence="3" id="KW-0804">Transcription</keyword>
<sequence>MNKASIIDNIIKIEGRIGQTILPYAMNSWCKLDVPLAQMKSLFIIIGKGEMNLGALAQSLGVTPGDVTGIVERLVEQGLISRKPGAEDRRVTWLSATDKGHALVTNLVESKSEHMADILEHMSLDGLVSLEKGLKELISAIRAHQQELG</sequence>
<evidence type="ECO:0000313" key="5">
    <source>
        <dbReference type="EMBL" id="KSV18914.1"/>
    </source>
</evidence>
<dbReference type="InterPro" id="IPR000835">
    <property type="entry name" value="HTH_MarR-typ"/>
</dbReference>
<dbReference type="PANTHER" id="PTHR42756:SF1">
    <property type="entry name" value="TRANSCRIPTIONAL REPRESSOR OF EMRAB OPERON"/>
    <property type="match status" value="1"/>
</dbReference>
<evidence type="ECO:0000256" key="3">
    <source>
        <dbReference type="ARBA" id="ARBA00023163"/>
    </source>
</evidence>
<evidence type="ECO:0000259" key="4">
    <source>
        <dbReference type="PROSITE" id="PS50995"/>
    </source>
</evidence>
<keyword evidence="1" id="KW-0805">Transcription regulation</keyword>
<dbReference type="PATRIC" id="fig|61435.5.peg.9"/>
<dbReference type="PRINTS" id="PR00598">
    <property type="entry name" value="HTHMARR"/>
</dbReference>
<dbReference type="AlphaFoldDB" id="A0A0V8M571"/>
<evidence type="ECO:0000313" key="6">
    <source>
        <dbReference type="Proteomes" id="UP000053577"/>
    </source>
</evidence>
<organism evidence="5 6">
    <name type="scientific">Dehalococcoides mccartyi</name>
    <dbReference type="NCBI Taxonomy" id="61435"/>
    <lineage>
        <taxon>Bacteria</taxon>
        <taxon>Bacillati</taxon>
        <taxon>Chloroflexota</taxon>
        <taxon>Dehalococcoidia</taxon>
        <taxon>Dehalococcoidales</taxon>
        <taxon>Dehalococcoidaceae</taxon>
        <taxon>Dehalococcoides</taxon>
    </lineage>
</organism>
<comment type="caution">
    <text evidence="5">The sequence shown here is derived from an EMBL/GenBank/DDBJ whole genome shotgun (WGS) entry which is preliminary data.</text>
</comment>
<dbReference type="SMART" id="SM00347">
    <property type="entry name" value="HTH_MARR"/>
    <property type="match status" value="1"/>
</dbReference>